<keyword evidence="8" id="KW-1185">Reference proteome</keyword>
<dbReference type="Proteomes" id="UP000443423">
    <property type="component" value="Unassembled WGS sequence"/>
</dbReference>
<keyword evidence="4 6" id="KW-1133">Transmembrane helix</keyword>
<dbReference type="OrthoDB" id="137390at2157"/>
<feature type="transmembrane region" description="Helical" evidence="6">
    <location>
        <begin position="65"/>
        <end position="85"/>
    </location>
</feature>
<feature type="transmembrane region" description="Helical" evidence="6">
    <location>
        <begin position="143"/>
        <end position="165"/>
    </location>
</feature>
<dbReference type="GO" id="GO:0016020">
    <property type="term" value="C:membrane"/>
    <property type="evidence" value="ECO:0007669"/>
    <property type="project" value="UniProtKB-SubCell"/>
</dbReference>
<gene>
    <name evidence="7" type="ORF">GJR99_06500</name>
</gene>
<keyword evidence="5 6" id="KW-0472">Membrane</keyword>
<feature type="transmembrane region" description="Helical" evidence="6">
    <location>
        <begin position="227"/>
        <end position="249"/>
    </location>
</feature>
<organism evidence="7 8">
    <name type="scientific">Haloferax marinum</name>
    <dbReference type="NCBI Taxonomy" id="2666143"/>
    <lineage>
        <taxon>Archaea</taxon>
        <taxon>Methanobacteriati</taxon>
        <taxon>Methanobacteriota</taxon>
        <taxon>Stenosarchaea group</taxon>
        <taxon>Halobacteria</taxon>
        <taxon>Halobacteriales</taxon>
        <taxon>Haloferacaceae</taxon>
        <taxon>Haloferax</taxon>
    </lineage>
</organism>
<accession>A0A6A8G7Y0</accession>
<dbReference type="PANTHER" id="PTHR21716">
    <property type="entry name" value="TRANSMEMBRANE PROTEIN"/>
    <property type="match status" value="1"/>
</dbReference>
<dbReference type="InterPro" id="IPR002549">
    <property type="entry name" value="AI-2E-like"/>
</dbReference>
<feature type="transmembrane region" description="Helical" evidence="6">
    <location>
        <begin position="255"/>
        <end position="277"/>
    </location>
</feature>
<name>A0A6A8G7Y0_9EURY</name>
<keyword evidence="3 6" id="KW-0812">Transmembrane</keyword>
<comment type="caution">
    <text evidence="7">The sequence shown here is derived from an EMBL/GenBank/DDBJ whole genome shotgun (WGS) entry which is preliminary data.</text>
</comment>
<evidence type="ECO:0000256" key="5">
    <source>
        <dbReference type="ARBA" id="ARBA00023136"/>
    </source>
</evidence>
<comment type="similarity">
    <text evidence="2">Belongs to the autoinducer-2 exporter (AI-2E) (TC 2.A.86) family.</text>
</comment>
<dbReference type="Pfam" id="PF01594">
    <property type="entry name" value="AI-2E_transport"/>
    <property type="match status" value="1"/>
</dbReference>
<dbReference type="AlphaFoldDB" id="A0A6A8G7Y0"/>
<dbReference type="EMBL" id="WKJQ01000001">
    <property type="protein sequence ID" value="MRW96226.1"/>
    <property type="molecule type" value="Genomic_DNA"/>
</dbReference>
<dbReference type="RefSeq" id="WP_151110431.1">
    <property type="nucleotide sequence ID" value="NZ_WKJQ01000001.1"/>
</dbReference>
<protein>
    <submittedName>
        <fullName evidence="7">AI-2E family transporter</fullName>
    </submittedName>
</protein>
<comment type="subcellular location">
    <subcellularLocation>
        <location evidence="1">Membrane</location>
        <topology evidence="1">Multi-pass membrane protein</topology>
    </subcellularLocation>
</comment>
<proteinExistence type="inferred from homology"/>
<feature type="transmembrane region" description="Helical" evidence="6">
    <location>
        <begin position="196"/>
        <end position="220"/>
    </location>
</feature>
<feature type="transmembrane region" description="Helical" evidence="6">
    <location>
        <begin position="12"/>
        <end position="45"/>
    </location>
</feature>
<evidence type="ECO:0000313" key="8">
    <source>
        <dbReference type="Proteomes" id="UP000443423"/>
    </source>
</evidence>
<reference evidence="7 8" key="1">
    <citation type="submission" date="2019-11" db="EMBL/GenBank/DDBJ databases">
        <title>Whole genome sequence of Haloferax sp. MBLA0078.</title>
        <authorList>
            <person name="Seo M.-J."/>
            <person name="Cho E.-S."/>
        </authorList>
    </citation>
    <scope>NUCLEOTIDE SEQUENCE [LARGE SCALE GENOMIC DNA]</scope>
    <source>
        <strain evidence="7 8">MBLA0078</strain>
    </source>
</reference>
<evidence type="ECO:0000256" key="3">
    <source>
        <dbReference type="ARBA" id="ARBA00022692"/>
    </source>
</evidence>
<feature type="transmembrane region" description="Helical" evidence="6">
    <location>
        <begin position="298"/>
        <end position="322"/>
    </location>
</feature>
<evidence type="ECO:0000256" key="4">
    <source>
        <dbReference type="ARBA" id="ARBA00022989"/>
    </source>
</evidence>
<sequence>MNSTDSMSSRSFLLLLLILFGTLSLLFVLPFLQPVLLGGLLAYLVYPVNQRLTPRLGRTAGSTVTTLATVTVIVAPLLFILGAAASQAATLLRGAELPDSEALDAFSQEQFGTNAPTVDSLSGPVSNAVQTGIGGILGDIGGILGGISAFLVGAFILLFTLFFLLRDGDKLIAWLRNVLPLDTETTDELFERTNDLLWAAVIGNVIVAAVQAILTVLGFLVIGFDNLIFWGVATFVLSLLPVIGASVVWIPAVIYLVFVGSIPEAVGLLIYGTFIISGSDNIIRPLAMERGAKLNSGILILSIFGGVAVFGFIGLFVGPVVFGLTKTIVELLADERPEPSSS</sequence>
<dbReference type="PANTHER" id="PTHR21716:SF4">
    <property type="entry name" value="TRANSMEMBRANE PROTEIN 245"/>
    <property type="match status" value="1"/>
</dbReference>
<evidence type="ECO:0000256" key="1">
    <source>
        <dbReference type="ARBA" id="ARBA00004141"/>
    </source>
</evidence>
<evidence type="ECO:0000256" key="6">
    <source>
        <dbReference type="SAM" id="Phobius"/>
    </source>
</evidence>
<evidence type="ECO:0000256" key="2">
    <source>
        <dbReference type="ARBA" id="ARBA00009773"/>
    </source>
</evidence>
<evidence type="ECO:0000313" key="7">
    <source>
        <dbReference type="EMBL" id="MRW96226.1"/>
    </source>
</evidence>